<name>A0A1G1KST7_9BACT</name>
<dbReference type="Proteomes" id="UP000178187">
    <property type="component" value="Unassembled WGS sequence"/>
</dbReference>
<evidence type="ECO:0000313" key="3">
    <source>
        <dbReference type="Proteomes" id="UP000178187"/>
    </source>
</evidence>
<reference evidence="2 3" key="1">
    <citation type="journal article" date="2016" name="Nat. Commun.">
        <title>Thousands of microbial genomes shed light on interconnected biogeochemical processes in an aquifer system.</title>
        <authorList>
            <person name="Anantharaman K."/>
            <person name="Brown C.T."/>
            <person name="Hug L.A."/>
            <person name="Sharon I."/>
            <person name="Castelle C.J."/>
            <person name="Probst A.J."/>
            <person name="Thomas B.C."/>
            <person name="Singh A."/>
            <person name="Wilkins M.J."/>
            <person name="Karaoz U."/>
            <person name="Brodie E.L."/>
            <person name="Williams K.H."/>
            <person name="Hubbard S.S."/>
            <person name="Banfield J.F."/>
        </authorList>
    </citation>
    <scope>NUCLEOTIDE SEQUENCE [LARGE SCALE GENOMIC DNA]</scope>
</reference>
<comment type="caution">
    <text evidence="2">The sequence shown here is derived from an EMBL/GenBank/DDBJ whole genome shotgun (WGS) entry which is preliminary data.</text>
</comment>
<feature type="domain" description="PilZ" evidence="1">
    <location>
        <begin position="5"/>
        <end position="104"/>
    </location>
</feature>
<dbReference type="AlphaFoldDB" id="A0A1G1KST7"/>
<evidence type="ECO:0000313" key="2">
    <source>
        <dbReference type="EMBL" id="OGW95971.1"/>
    </source>
</evidence>
<evidence type="ECO:0000259" key="1">
    <source>
        <dbReference type="Pfam" id="PF07238"/>
    </source>
</evidence>
<dbReference type="EMBL" id="MHFR01000055">
    <property type="protein sequence ID" value="OGW95971.1"/>
    <property type="molecule type" value="Genomic_DNA"/>
</dbReference>
<dbReference type="Pfam" id="PF07238">
    <property type="entry name" value="PilZ"/>
    <property type="match status" value="1"/>
</dbReference>
<dbReference type="GO" id="GO:0035438">
    <property type="term" value="F:cyclic-di-GMP binding"/>
    <property type="evidence" value="ECO:0007669"/>
    <property type="project" value="InterPro"/>
</dbReference>
<proteinExistence type="predicted"/>
<dbReference type="SUPFAM" id="SSF141371">
    <property type="entry name" value="PilZ domain-like"/>
    <property type="match status" value="1"/>
</dbReference>
<gene>
    <name evidence="2" type="ORF">A3G33_00045</name>
</gene>
<dbReference type="InterPro" id="IPR009875">
    <property type="entry name" value="PilZ_domain"/>
</dbReference>
<sequence length="123" mass="13923">MPAGRKFQRVKVSLLAGFKEDEETKVHKTRLLDLSAGGARLIAAEIIPVGTRLTVQIKNPEKGEVIETMGYVVRYKKMDQENGYEVALRFMGMKKEVATAIGEIVHVVEREERIQKILREGKK</sequence>
<accession>A0A1G1KST7</accession>
<dbReference type="Gene3D" id="2.40.10.220">
    <property type="entry name" value="predicted glycosyltransferase like domains"/>
    <property type="match status" value="1"/>
</dbReference>
<organism evidence="2 3">
    <name type="scientific">Candidatus Danuiimicrobium aquiferis</name>
    <dbReference type="NCBI Taxonomy" id="1801832"/>
    <lineage>
        <taxon>Bacteria</taxon>
        <taxon>Pseudomonadati</taxon>
        <taxon>Candidatus Omnitrophota</taxon>
        <taxon>Candidatus Danuiimicrobium</taxon>
    </lineage>
</organism>
<protein>
    <recommendedName>
        <fullName evidence="1">PilZ domain-containing protein</fullName>
    </recommendedName>
</protein>